<dbReference type="Gene3D" id="3.40.1440.60">
    <property type="entry name" value="PriA, 3(prime) DNA-binding domain"/>
    <property type="match status" value="1"/>
</dbReference>
<dbReference type="NCBIfam" id="NF011451">
    <property type="entry name" value="PRK14873.1-1"/>
    <property type="match status" value="1"/>
</dbReference>
<protein>
    <submittedName>
        <fullName evidence="6">Primosome assembly protein PriA</fullName>
    </submittedName>
</protein>
<dbReference type="eggNOG" id="COG1198">
    <property type="taxonomic scope" value="Bacteria"/>
</dbReference>
<evidence type="ECO:0000256" key="2">
    <source>
        <dbReference type="ARBA" id="ARBA00022840"/>
    </source>
</evidence>
<sequence length="759" mass="81377">MTSPDAEQLALDGLAPRKRRKRAPAAKTPASTDPVVQVVLDIQATHLGRTFDYLIEESQSEAAQPGVMVRVRFGGQRVGGIIWNRVAAGETPMSSLRYVERVYGPQPIVSASMREDITRVAEAYGGTRANIVRLAVPPRVARIDEEQRLAASSVWRGRQRFGERSEQVAGAAERGAARFAASYADAARLRSALEGSGFSPFVVDALPGPERWARELAWMALEAMLAGKAAVLVLPTMREVQDMTVALRSCGLRPFIPNPASNGGYSGDFAVLSASMPPAERYRAYTSIANGQVRCAIGPRAAMYAPVEGPALFAIFDDLAYQNMDGFMPYPNARGVLRLRAKAHGGVFVAMAHARSPISQWEACGTGASGDPAAGAARETPTCGYSMPIHALPAVTKERSPWIRWLNRDELARLADPSIGARVPHTAVRVLAKALEQGPVLLSIPADGVAEALSCAKCHRQARCRRCTGPLQRERDDGVRCRWCGAAAVNWTCLGCGGDRLRVVRVGAAGTAQELAGLFRGVPIVVSSRNQPRGVVESIECRPQIVIATPGCEPRVSPVPGNDGPQGHEYRAVAILDAWTSLYALGMDARPDTLCSWMRAMAMCAPRARGGQGLLIGETDPALAQALMLWDAPLLAAKEIAERAQTGFPPVLGAACVWGRRDAVMTALSRIGVTGEGDWTRVESDGVPVPAVLGPVPIPQPATINARELENTADRVKAVVLVDLTRRAELATRLRAAVAKHVASREPGELRFRLDPKDL</sequence>
<dbReference type="InterPro" id="IPR041222">
    <property type="entry name" value="PriA_3primeBD"/>
</dbReference>
<dbReference type="GO" id="GO:0006302">
    <property type="term" value="P:double-strand break repair"/>
    <property type="evidence" value="ECO:0007669"/>
    <property type="project" value="TreeGrafter"/>
</dbReference>
<evidence type="ECO:0000256" key="4">
    <source>
        <dbReference type="SAM" id="MobiDB-lite"/>
    </source>
</evidence>
<reference evidence="6 7" key="1">
    <citation type="submission" date="2014-03" db="EMBL/GenBank/DDBJ databases">
        <title>Genomics of Bifidobacteria.</title>
        <authorList>
            <person name="Ventura M."/>
            <person name="Milani C."/>
            <person name="Lugli G.A."/>
        </authorList>
    </citation>
    <scope>NUCLEOTIDE SEQUENCE [LARGE SCALE GENOMIC DNA]</scope>
    <source>
        <strain evidence="6 7">LMG 21589</strain>
    </source>
</reference>
<keyword evidence="1" id="KW-0547">Nucleotide-binding</keyword>
<evidence type="ECO:0000313" key="7">
    <source>
        <dbReference type="Proteomes" id="UP000029033"/>
    </source>
</evidence>
<evidence type="ECO:0000256" key="1">
    <source>
        <dbReference type="ARBA" id="ARBA00022741"/>
    </source>
</evidence>
<dbReference type="InterPro" id="IPR027417">
    <property type="entry name" value="P-loop_NTPase"/>
</dbReference>
<dbReference type="EMBL" id="JGZO01000003">
    <property type="protein sequence ID" value="KFI95397.1"/>
    <property type="molecule type" value="Genomic_DNA"/>
</dbReference>
<dbReference type="Gene3D" id="3.40.50.300">
    <property type="entry name" value="P-loop containing nucleotide triphosphate hydrolases"/>
    <property type="match status" value="1"/>
</dbReference>
<evidence type="ECO:0000256" key="3">
    <source>
        <dbReference type="ARBA" id="ARBA00023125"/>
    </source>
</evidence>
<dbReference type="PANTHER" id="PTHR30580">
    <property type="entry name" value="PRIMOSOMAL PROTEIN N"/>
    <property type="match status" value="1"/>
</dbReference>
<name>A0A087DIP7_9BIFI</name>
<dbReference type="GeneID" id="85165482"/>
<organism evidence="6 7">
    <name type="scientific">Bifidobacterium scardovii</name>
    <dbReference type="NCBI Taxonomy" id="158787"/>
    <lineage>
        <taxon>Bacteria</taxon>
        <taxon>Bacillati</taxon>
        <taxon>Actinomycetota</taxon>
        <taxon>Actinomycetes</taxon>
        <taxon>Bifidobacteriales</taxon>
        <taxon>Bifidobacteriaceae</taxon>
        <taxon>Bifidobacterium</taxon>
    </lineage>
</organism>
<keyword evidence="2" id="KW-0067">ATP-binding</keyword>
<dbReference type="AlphaFoldDB" id="A0A087DIP7"/>
<keyword evidence="3" id="KW-0238">DNA-binding</keyword>
<comment type="caution">
    <text evidence="6">The sequence shown here is derived from an EMBL/GenBank/DDBJ whole genome shotgun (WGS) entry which is preliminary data.</text>
</comment>
<dbReference type="InterPro" id="IPR042115">
    <property type="entry name" value="PriA_3primeBD_sf"/>
</dbReference>
<gene>
    <name evidence="6" type="ORF">BSCA_1361</name>
</gene>
<dbReference type="Pfam" id="PF17764">
    <property type="entry name" value="PriA_3primeBD"/>
    <property type="match status" value="1"/>
</dbReference>
<dbReference type="GO" id="GO:0043138">
    <property type="term" value="F:3'-5' DNA helicase activity"/>
    <property type="evidence" value="ECO:0007669"/>
    <property type="project" value="TreeGrafter"/>
</dbReference>
<accession>A0A087DIP7</accession>
<dbReference type="GO" id="GO:0006310">
    <property type="term" value="P:DNA recombination"/>
    <property type="evidence" value="ECO:0007669"/>
    <property type="project" value="TreeGrafter"/>
</dbReference>
<dbReference type="Proteomes" id="UP000029033">
    <property type="component" value="Unassembled WGS sequence"/>
</dbReference>
<dbReference type="STRING" id="158787.BSCA_1361"/>
<evidence type="ECO:0000313" key="6">
    <source>
        <dbReference type="EMBL" id="KFI95397.1"/>
    </source>
</evidence>
<dbReference type="PANTHER" id="PTHR30580:SF0">
    <property type="entry name" value="PRIMOSOMAL PROTEIN N"/>
    <property type="match status" value="1"/>
</dbReference>
<dbReference type="GO" id="GO:0003677">
    <property type="term" value="F:DNA binding"/>
    <property type="evidence" value="ECO:0007669"/>
    <property type="project" value="UniProtKB-KW"/>
</dbReference>
<dbReference type="RefSeq" id="WP_033519229.1">
    <property type="nucleotide sequence ID" value="NZ_JASOEM010000004.1"/>
</dbReference>
<dbReference type="GO" id="GO:0006270">
    <property type="term" value="P:DNA replication initiation"/>
    <property type="evidence" value="ECO:0007669"/>
    <property type="project" value="TreeGrafter"/>
</dbReference>
<dbReference type="GO" id="GO:0005524">
    <property type="term" value="F:ATP binding"/>
    <property type="evidence" value="ECO:0007669"/>
    <property type="project" value="UniProtKB-KW"/>
</dbReference>
<keyword evidence="7" id="KW-1185">Reference proteome</keyword>
<feature type="region of interest" description="Disordered" evidence="4">
    <location>
        <begin position="1"/>
        <end position="30"/>
    </location>
</feature>
<evidence type="ECO:0000259" key="5">
    <source>
        <dbReference type="Pfam" id="PF17764"/>
    </source>
</evidence>
<feature type="domain" description="Primosomal protein N' 3' DNA-binding" evidence="5">
    <location>
        <begin position="37"/>
        <end position="137"/>
    </location>
</feature>
<dbReference type="OrthoDB" id="3177118at2"/>
<proteinExistence type="predicted"/>